<dbReference type="EMBL" id="AMXN01000002">
    <property type="protein sequence ID" value="ELS61892.1"/>
    <property type="molecule type" value="Genomic_DNA"/>
</dbReference>
<name>A0A9W5PDL4_9BACI</name>
<protein>
    <submittedName>
        <fullName evidence="1">Uncharacterized protein</fullName>
    </submittedName>
</protein>
<evidence type="ECO:0000313" key="1">
    <source>
        <dbReference type="EMBL" id="ELS61892.1"/>
    </source>
</evidence>
<comment type="caution">
    <text evidence="1">The sequence shown here is derived from an EMBL/GenBank/DDBJ whole genome shotgun (WGS) entry which is preliminary data.</text>
</comment>
<keyword evidence="2" id="KW-1185">Reference proteome</keyword>
<sequence>MNFCNDTCLLQAELDNGQFSDIKKDKHAFPFHFSYKLLTFYHISCSRFKLGSFQ</sequence>
<organism evidence="1 2">
    <name type="scientific">Bacillus inaquosorum KCTC 13429</name>
    <dbReference type="NCBI Taxonomy" id="1236548"/>
    <lineage>
        <taxon>Bacteria</taxon>
        <taxon>Bacillati</taxon>
        <taxon>Bacillota</taxon>
        <taxon>Bacilli</taxon>
        <taxon>Bacillales</taxon>
        <taxon>Bacillaceae</taxon>
        <taxon>Bacillus</taxon>
    </lineage>
</organism>
<proteinExistence type="predicted"/>
<gene>
    <name evidence="1" type="ORF">BSI_09710</name>
</gene>
<evidence type="ECO:0000313" key="2">
    <source>
        <dbReference type="Proteomes" id="UP000011182"/>
    </source>
</evidence>
<reference evidence="1 2" key="1">
    <citation type="journal article" date="2014" name="Syst. Appl. Microbiol.">
        <title>Genomic insights into the taxonomic status of the three subspecies of Bacillus subtilis.</title>
        <authorList>
            <person name="Yi H."/>
            <person name="Chun J."/>
            <person name="Cha C.J."/>
        </authorList>
    </citation>
    <scope>NUCLEOTIDE SEQUENCE [LARGE SCALE GENOMIC DNA]</scope>
    <source>
        <strain evidence="1 2">KCTC 13429</strain>
    </source>
</reference>
<accession>A0A9W5PDL4</accession>
<dbReference type="AlphaFoldDB" id="A0A9W5PDL4"/>
<dbReference type="Proteomes" id="UP000011182">
    <property type="component" value="Unassembled WGS sequence"/>
</dbReference>